<dbReference type="InterPro" id="IPR009057">
    <property type="entry name" value="Homeodomain-like_sf"/>
</dbReference>
<name>A0A1C4FAC7_9BACT</name>
<dbReference type="InterPro" id="IPR018062">
    <property type="entry name" value="HTH_AraC-typ_CS"/>
</dbReference>
<protein>
    <submittedName>
        <fullName evidence="5">Helix-turn-helix domain-containing protein</fullName>
    </submittedName>
</protein>
<dbReference type="Proteomes" id="UP000242818">
    <property type="component" value="Unassembled WGS sequence"/>
</dbReference>
<evidence type="ECO:0000313" key="5">
    <source>
        <dbReference type="EMBL" id="SCC52958.1"/>
    </source>
</evidence>
<reference evidence="5 6" key="1">
    <citation type="submission" date="2016-08" db="EMBL/GenBank/DDBJ databases">
        <authorList>
            <person name="Seilhamer J.J."/>
        </authorList>
    </citation>
    <scope>NUCLEOTIDE SEQUENCE [LARGE SCALE GENOMIC DNA]</scope>
    <source>
        <strain evidence="5 6">A37T2</strain>
    </source>
</reference>
<dbReference type="PANTHER" id="PTHR43280">
    <property type="entry name" value="ARAC-FAMILY TRANSCRIPTIONAL REGULATOR"/>
    <property type="match status" value="1"/>
</dbReference>
<keyword evidence="6" id="KW-1185">Reference proteome</keyword>
<evidence type="ECO:0000256" key="1">
    <source>
        <dbReference type="ARBA" id="ARBA00023015"/>
    </source>
</evidence>
<evidence type="ECO:0000256" key="2">
    <source>
        <dbReference type="ARBA" id="ARBA00023125"/>
    </source>
</evidence>
<keyword evidence="1" id="KW-0805">Transcription regulation</keyword>
<dbReference type="GO" id="GO:0003700">
    <property type="term" value="F:DNA-binding transcription factor activity"/>
    <property type="evidence" value="ECO:0007669"/>
    <property type="project" value="InterPro"/>
</dbReference>
<keyword evidence="3" id="KW-0804">Transcription</keyword>
<dbReference type="Pfam" id="PF12833">
    <property type="entry name" value="HTH_18"/>
    <property type="match status" value="1"/>
</dbReference>
<dbReference type="InterPro" id="IPR018060">
    <property type="entry name" value="HTH_AraC"/>
</dbReference>
<evidence type="ECO:0000256" key="3">
    <source>
        <dbReference type="ARBA" id="ARBA00023163"/>
    </source>
</evidence>
<dbReference type="PANTHER" id="PTHR43280:SF2">
    <property type="entry name" value="HTH-TYPE TRANSCRIPTIONAL REGULATOR EXSA"/>
    <property type="match status" value="1"/>
</dbReference>
<keyword evidence="2" id="KW-0238">DNA-binding</keyword>
<evidence type="ECO:0000313" key="6">
    <source>
        <dbReference type="Proteomes" id="UP000242818"/>
    </source>
</evidence>
<organism evidence="5 6">
    <name type="scientific">Chitinophaga costaii</name>
    <dbReference type="NCBI Taxonomy" id="1335309"/>
    <lineage>
        <taxon>Bacteria</taxon>
        <taxon>Pseudomonadati</taxon>
        <taxon>Bacteroidota</taxon>
        <taxon>Chitinophagia</taxon>
        <taxon>Chitinophagales</taxon>
        <taxon>Chitinophagaceae</taxon>
        <taxon>Chitinophaga</taxon>
    </lineage>
</organism>
<dbReference type="Gene3D" id="1.10.10.60">
    <property type="entry name" value="Homeodomain-like"/>
    <property type="match status" value="1"/>
</dbReference>
<sequence length="178" mass="20475">MVCDRCMMAVRSTLEAHALHIEALQLGEADIRENLSRDELKPVTRSLEQLGFELIDDRKSRLIEQVKNAIRKLVHQQEDTRTVNISDYIAAELHHDYNTLSTLFSQVEGVTIEKYFIRQKVERVKELLVYDEASISTIAFKTGYSSIAHLSRQFKDVTGMTPTAFKSQHMPRKPLDKV</sequence>
<dbReference type="EMBL" id="FMAR01000013">
    <property type="protein sequence ID" value="SCC52958.1"/>
    <property type="molecule type" value="Genomic_DNA"/>
</dbReference>
<feature type="domain" description="HTH araC/xylS-type" evidence="4">
    <location>
        <begin position="68"/>
        <end position="168"/>
    </location>
</feature>
<gene>
    <name evidence="5" type="ORF">GA0116948_11314</name>
</gene>
<dbReference type="STRING" id="1335309.GA0116948_11314"/>
<dbReference type="PROSITE" id="PS00041">
    <property type="entry name" value="HTH_ARAC_FAMILY_1"/>
    <property type="match status" value="1"/>
</dbReference>
<accession>A0A1C4FAC7</accession>
<proteinExistence type="predicted"/>
<dbReference type="SUPFAM" id="SSF46689">
    <property type="entry name" value="Homeodomain-like"/>
    <property type="match status" value="1"/>
</dbReference>
<dbReference type="PROSITE" id="PS01124">
    <property type="entry name" value="HTH_ARAC_FAMILY_2"/>
    <property type="match status" value="1"/>
</dbReference>
<dbReference type="GO" id="GO:0043565">
    <property type="term" value="F:sequence-specific DNA binding"/>
    <property type="evidence" value="ECO:0007669"/>
    <property type="project" value="InterPro"/>
</dbReference>
<evidence type="ECO:0000259" key="4">
    <source>
        <dbReference type="PROSITE" id="PS01124"/>
    </source>
</evidence>
<dbReference type="AlphaFoldDB" id="A0A1C4FAC7"/>
<dbReference type="SMART" id="SM00342">
    <property type="entry name" value="HTH_ARAC"/>
    <property type="match status" value="1"/>
</dbReference>